<dbReference type="InterPro" id="IPR036156">
    <property type="entry name" value="Beta-gal/glucu_dom_sf"/>
</dbReference>
<dbReference type="SUPFAM" id="SSF49303">
    <property type="entry name" value="beta-Galactosidase/glucuronidase domain"/>
    <property type="match status" value="1"/>
</dbReference>
<organism evidence="7 8">
    <name type="scientific">Paenibacillus amylolyticus</name>
    <dbReference type="NCBI Taxonomy" id="1451"/>
    <lineage>
        <taxon>Bacteria</taxon>
        <taxon>Bacillati</taxon>
        <taxon>Bacillota</taxon>
        <taxon>Bacilli</taxon>
        <taxon>Bacillales</taxon>
        <taxon>Paenibacillaceae</taxon>
        <taxon>Paenibacillus</taxon>
    </lineage>
</organism>
<dbReference type="GO" id="GO:0004553">
    <property type="term" value="F:hydrolase activity, hydrolyzing O-glycosyl compounds"/>
    <property type="evidence" value="ECO:0007669"/>
    <property type="project" value="InterPro"/>
</dbReference>
<comment type="similarity">
    <text evidence="1">Belongs to the glycosyl hydrolase 2 family.</text>
</comment>
<keyword evidence="3" id="KW-0326">Glycosidase</keyword>
<sequence length="969" mass="109491">MNLSDIGAVRHTLNLNGTWQFRLDLESDKLVEQMISPPPRSENTSWESIQIPGSWEEQGYGDEPEYERIDTWTKVREYEGSAWYAQDVHVLSDDFGCQYIFRLEGVRWTTNLWINGQYAGQQDSLVNQQKWNVTSLVKQGEVNRIQICVDNTMKLPLAGSHIHSLHTATAWGGITGGVYLDRLPPCRVQTLRIQPDAENGAILVDCTVSAPANESARGMQLHVDIQHPDGTWLDRYISHVELSGPAHTDISSVVSTESNAVIDQWRLELGTEKSIARWSDESPQLYRAVIHLLDGEQELDQLEQTFGLRSFVANGKQLELNGTPLYLRGYVDCCIFPLTGYPVWDKEHYIQQFRIARSYGFNHVRLHGWSAPEPFWDAADEAGMLVQAELPHWSRFFEQPDQSAPAEVLSYLTQELDGLLQSLYRHPSFVMFSMGNELIGPNGHPELNALVSRARDMDPTRLYTDNTGFGQLPAQGREGDYYIQSLNWHPPLESTISAVPDTTLDYHAVTRLAKHPVIGHEHAQFTMYVRPQERAKYTGVLRPSWLGPIEESLSNKGMMADLEHFQQATGTHLMRSLKEAMERIRRTPDAAGVQLLDIRDFPGQGHATTGILDVFWDDKGITTPEEFMRFNADVVLLLSCDERTFYAGEPIHVDVRISHYGKDPLKDASIQWKLISDDVMLTEGEWKTGDIQCGSVMSLGSIVTTTPREGAAAFRIEAELRSGDSERIAANMWQGWSFPFYQSHPGSKRFWNTVAELRPFLGEAHDDCVDHIDGFRLLKNREIDLVIVQSLTPNVLDYMVNGGSVWLQPTAEGLYDSVETKYLPVFWNYLMFATQPGATMGMVLRDQVPLLGSFPQDGASDWHWYHLVNGTPALCLDTLHGVEPLIEVVDHFHRAKRLAYAFEAKVGKGRILVSSLPFTNLSLMKRPEVAYLFQEILAYLNGDQFRPATSISVAQLLGIVKLQTIQFTL</sequence>
<dbReference type="PANTHER" id="PTHR42732:SF1">
    <property type="entry name" value="BETA-MANNOSIDASE"/>
    <property type="match status" value="1"/>
</dbReference>
<dbReference type="InterPro" id="IPR008979">
    <property type="entry name" value="Galactose-bd-like_sf"/>
</dbReference>
<evidence type="ECO:0000259" key="6">
    <source>
        <dbReference type="Pfam" id="PF02837"/>
    </source>
</evidence>
<evidence type="ECO:0000313" key="8">
    <source>
        <dbReference type="Proteomes" id="UP000069697"/>
    </source>
</evidence>
<dbReference type="Proteomes" id="UP000069697">
    <property type="component" value="Unassembled WGS sequence"/>
</dbReference>
<dbReference type="SUPFAM" id="SSF49785">
    <property type="entry name" value="Galactose-binding domain-like"/>
    <property type="match status" value="1"/>
</dbReference>
<reference evidence="8" key="2">
    <citation type="submission" date="2016-01" db="EMBL/GenBank/DDBJ databases">
        <title>Draft Genome Sequence of Paenibacillus amylolyticus Heshi-A3 that Was Isolated from Fermented Rice Bran with Aging Salted Mackerel, Which Was Named Heshiko as Traditional Fermented Seafood in Japan.</title>
        <authorList>
            <person name="Akuzawa S."/>
            <person name="Nakagawa J."/>
            <person name="Kanekatsu T."/>
            <person name="Kubota E."/>
            <person name="Ohtake R."/>
            <person name="Suzuki T."/>
            <person name="Kanesaki Y."/>
        </authorList>
    </citation>
    <scope>NUCLEOTIDE SEQUENCE [LARGE SCALE GENOMIC DNA]</scope>
    <source>
        <strain evidence="8">Heshi-A3</strain>
    </source>
</reference>
<dbReference type="Pfam" id="PF02836">
    <property type="entry name" value="Glyco_hydro_2_C"/>
    <property type="match status" value="1"/>
</dbReference>
<dbReference type="Pfam" id="PF00703">
    <property type="entry name" value="Glyco_hydro_2"/>
    <property type="match status" value="1"/>
</dbReference>
<reference evidence="7 8" key="1">
    <citation type="journal article" date="2016" name="Genome Announc.">
        <title>Draft Genome Sequence of Paenibacillus amylolyticus Heshi-A3, Isolated from Fermented Rice Bran in a Japanese Fermented Seafood Dish.</title>
        <authorList>
            <person name="Akuzawa S."/>
            <person name="Nagaoka J."/>
            <person name="Kanekatsu M."/>
            <person name="Kubota E."/>
            <person name="Ohtake R."/>
            <person name="Suzuki T."/>
            <person name="Kanesaki Y."/>
        </authorList>
    </citation>
    <scope>NUCLEOTIDE SEQUENCE [LARGE SCALE GENOMIC DNA]</scope>
    <source>
        <strain evidence="7 8">Heshi-A3</strain>
    </source>
</reference>
<feature type="domain" description="Glycoside hydrolase family 2 immunoglobulin-like beta-sandwich" evidence="4">
    <location>
        <begin position="187"/>
        <end position="309"/>
    </location>
</feature>
<dbReference type="InterPro" id="IPR013783">
    <property type="entry name" value="Ig-like_fold"/>
</dbReference>
<protein>
    <submittedName>
        <fullName evidence="7">Glycoside hydrolase</fullName>
    </submittedName>
</protein>
<feature type="domain" description="Glycoside hydrolase family 2 catalytic" evidence="5">
    <location>
        <begin position="315"/>
        <end position="464"/>
    </location>
</feature>
<dbReference type="InterPro" id="IPR017853">
    <property type="entry name" value="GH"/>
</dbReference>
<evidence type="ECO:0000256" key="1">
    <source>
        <dbReference type="ARBA" id="ARBA00007401"/>
    </source>
</evidence>
<dbReference type="PANTHER" id="PTHR42732">
    <property type="entry name" value="BETA-GALACTOSIDASE"/>
    <property type="match status" value="1"/>
</dbReference>
<dbReference type="Gene3D" id="2.60.40.10">
    <property type="entry name" value="Immunoglobulins"/>
    <property type="match status" value="1"/>
</dbReference>
<dbReference type="GO" id="GO:0005975">
    <property type="term" value="P:carbohydrate metabolic process"/>
    <property type="evidence" value="ECO:0007669"/>
    <property type="project" value="InterPro"/>
</dbReference>
<dbReference type="Gene3D" id="3.20.20.80">
    <property type="entry name" value="Glycosidases"/>
    <property type="match status" value="1"/>
</dbReference>
<keyword evidence="2 7" id="KW-0378">Hydrolase</keyword>
<dbReference type="RefSeq" id="WP_062836422.1">
    <property type="nucleotide sequence ID" value="NZ_BCNV01000004.1"/>
</dbReference>
<dbReference type="InterPro" id="IPR006103">
    <property type="entry name" value="Glyco_hydro_2_cat"/>
</dbReference>
<dbReference type="EMBL" id="BCNV01000004">
    <property type="protein sequence ID" value="GAS83927.1"/>
    <property type="molecule type" value="Genomic_DNA"/>
</dbReference>
<evidence type="ECO:0000256" key="3">
    <source>
        <dbReference type="ARBA" id="ARBA00023295"/>
    </source>
</evidence>
<proteinExistence type="inferred from homology"/>
<dbReference type="AlphaFoldDB" id="A0A117I2J3"/>
<evidence type="ECO:0000313" key="7">
    <source>
        <dbReference type="EMBL" id="GAS83927.1"/>
    </source>
</evidence>
<evidence type="ECO:0000259" key="5">
    <source>
        <dbReference type="Pfam" id="PF02836"/>
    </source>
</evidence>
<dbReference type="InterPro" id="IPR006104">
    <property type="entry name" value="Glyco_hydro_2_N"/>
</dbReference>
<dbReference type="InterPro" id="IPR051913">
    <property type="entry name" value="GH2_Domain-Containing"/>
</dbReference>
<name>A0A117I2J3_PAEAM</name>
<feature type="domain" description="Glycosyl hydrolases family 2 sugar binding" evidence="6">
    <location>
        <begin position="14"/>
        <end position="149"/>
    </location>
</feature>
<gene>
    <name evidence="7" type="ORF">PAHA3_4029</name>
</gene>
<dbReference type="Gene3D" id="2.60.120.260">
    <property type="entry name" value="Galactose-binding domain-like"/>
    <property type="match status" value="1"/>
</dbReference>
<accession>A0A117I2J3</accession>
<evidence type="ECO:0000259" key="4">
    <source>
        <dbReference type="Pfam" id="PF00703"/>
    </source>
</evidence>
<dbReference type="SUPFAM" id="SSF51445">
    <property type="entry name" value="(Trans)glycosidases"/>
    <property type="match status" value="1"/>
</dbReference>
<dbReference type="Pfam" id="PF02837">
    <property type="entry name" value="Glyco_hydro_2_N"/>
    <property type="match status" value="1"/>
</dbReference>
<evidence type="ECO:0000256" key="2">
    <source>
        <dbReference type="ARBA" id="ARBA00022801"/>
    </source>
</evidence>
<comment type="caution">
    <text evidence="7">The sequence shown here is derived from an EMBL/GenBank/DDBJ whole genome shotgun (WGS) entry which is preliminary data.</text>
</comment>
<dbReference type="InterPro" id="IPR006102">
    <property type="entry name" value="Ig-like_GH2"/>
</dbReference>